<dbReference type="PANTHER" id="PTHR12725">
    <property type="entry name" value="HALOACID DEHALOGENASE-LIKE HYDROLASE"/>
    <property type="match status" value="1"/>
</dbReference>
<reference evidence="1 2" key="1">
    <citation type="submission" date="2024-03" db="EMBL/GenBank/DDBJ databases">
        <title>Aureococcus anophagefferens CCMP1851 and Kratosvirus quantuckense: Draft genome of a second virus-susceptible host strain in the model system.</title>
        <authorList>
            <person name="Chase E."/>
            <person name="Truchon A.R."/>
            <person name="Schepens W."/>
            <person name="Wilhelm S.W."/>
        </authorList>
    </citation>
    <scope>NUCLEOTIDE SEQUENCE [LARGE SCALE GENOMIC DNA]</scope>
    <source>
        <strain evidence="1 2">CCMP1851</strain>
    </source>
</reference>
<accession>A0ABR1FIS9</accession>
<evidence type="ECO:0000313" key="1">
    <source>
        <dbReference type="EMBL" id="KAK7231653.1"/>
    </source>
</evidence>
<keyword evidence="2" id="KW-1185">Reference proteome</keyword>
<comment type="caution">
    <text evidence="1">The sequence shown here is derived from an EMBL/GenBank/DDBJ whole genome shotgun (WGS) entry which is preliminary data.</text>
</comment>
<evidence type="ECO:0000313" key="2">
    <source>
        <dbReference type="Proteomes" id="UP001363151"/>
    </source>
</evidence>
<proteinExistence type="predicted"/>
<dbReference type="Pfam" id="PF00702">
    <property type="entry name" value="Hydrolase"/>
    <property type="match status" value="1"/>
</dbReference>
<dbReference type="InterPro" id="IPR036412">
    <property type="entry name" value="HAD-like_sf"/>
</dbReference>
<dbReference type="Proteomes" id="UP001363151">
    <property type="component" value="Unassembled WGS sequence"/>
</dbReference>
<dbReference type="Gene3D" id="3.40.50.1000">
    <property type="entry name" value="HAD superfamily/HAD-like"/>
    <property type="match status" value="1"/>
</dbReference>
<organism evidence="1 2">
    <name type="scientific">Aureococcus anophagefferens</name>
    <name type="common">Harmful bloom alga</name>
    <dbReference type="NCBI Taxonomy" id="44056"/>
    <lineage>
        <taxon>Eukaryota</taxon>
        <taxon>Sar</taxon>
        <taxon>Stramenopiles</taxon>
        <taxon>Ochrophyta</taxon>
        <taxon>Pelagophyceae</taxon>
        <taxon>Pelagomonadales</taxon>
        <taxon>Pelagomonadaceae</taxon>
        <taxon>Aureococcus</taxon>
    </lineage>
</organism>
<dbReference type="EMBL" id="JBBJCI010000378">
    <property type="protein sequence ID" value="KAK7231653.1"/>
    <property type="molecule type" value="Genomic_DNA"/>
</dbReference>
<dbReference type="SUPFAM" id="SSF56784">
    <property type="entry name" value="HAD-like"/>
    <property type="match status" value="1"/>
</dbReference>
<dbReference type="Gene3D" id="1.10.150.450">
    <property type="match status" value="1"/>
</dbReference>
<gene>
    <name evidence="1" type="primary">SDT1</name>
    <name evidence="1" type="ORF">SO694_0032204</name>
</gene>
<name>A0ABR1FIS9_AURAN</name>
<dbReference type="PANTHER" id="PTHR12725:SF117">
    <property type="entry name" value="HALOACID DEHALOGENASE-LIKE HYDROLASE"/>
    <property type="match status" value="1"/>
</dbReference>
<sequence length="242" mass="27277">MPTMKYLFFDCDDCLYQNGWKTADKITAKIAAYCSDELGVDKRRAYELYKAHGTCLKGLLVECLMPRDMIDEFLETVHDIDYDDVERDDALRDIVEHCGEQRHRYVFTASVAEHAERCLKKIGIPLDAFYNVVDTRTCRLETKHSWQAFDCAMVAAGTADHAECVLFDDSVKNIRMAKELGWTTVLVGLTARDTGDRIACAEADYHVASLHDIPAVLPGLFPPGYKPPPRPVKPTPYPRLAG</sequence>
<protein>
    <submittedName>
        <fullName evidence="1">Nucleotidase</fullName>
    </submittedName>
</protein>
<dbReference type="InterPro" id="IPR023214">
    <property type="entry name" value="HAD_sf"/>
</dbReference>